<comment type="caution">
    <text evidence="2">The sequence shown here is derived from an EMBL/GenBank/DDBJ whole genome shotgun (WGS) entry which is preliminary data.</text>
</comment>
<name>A0AAD6ZM43_9AGAR</name>
<organism evidence="2 3">
    <name type="scientific">Mycena albidolilacea</name>
    <dbReference type="NCBI Taxonomy" id="1033008"/>
    <lineage>
        <taxon>Eukaryota</taxon>
        <taxon>Fungi</taxon>
        <taxon>Dikarya</taxon>
        <taxon>Basidiomycota</taxon>
        <taxon>Agaricomycotina</taxon>
        <taxon>Agaricomycetes</taxon>
        <taxon>Agaricomycetidae</taxon>
        <taxon>Agaricales</taxon>
        <taxon>Marasmiineae</taxon>
        <taxon>Mycenaceae</taxon>
        <taxon>Mycena</taxon>
    </lineage>
</organism>
<feature type="compositionally biased region" description="Low complexity" evidence="1">
    <location>
        <begin position="516"/>
        <end position="528"/>
    </location>
</feature>
<evidence type="ECO:0000256" key="1">
    <source>
        <dbReference type="SAM" id="MobiDB-lite"/>
    </source>
</evidence>
<dbReference type="EMBL" id="JARIHO010000039">
    <property type="protein sequence ID" value="KAJ7328473.1"/>
    <property type="molecule type" value="Genomic_DNA"/>
</dbReference>
<accession>A0AAD6ZM43</accession>
<evidence type="ECO:0000313" key="2">
    <source>
        <dbReference type="EMBL" id="KAJ7328473.1"/>
    </source>
</evidence>
<protein>
    <submittedName>
        <fullName evidence="2">Uncharacterized protein</fullName>
    </submittedName>
</protein>
<feature type="region of interest" description="Disordered" evidence="1">
    <location>
        <begin position="113"/>
        <end position="152"/>
    </location>
</feature>
<feature type="compositionally biased region" description="Polar residues" evidence="1">
    <location>
        <begin position="122"/>
        <end position="147"/>
    </location>
</feature>
<keyword evidence="3" id="KW-1185">Reference proteome</keyword>
<proteinExistence type="predicted"/>
<gene>
    <name evidence="2" type="ORF">DFH08DRAFT_815969</name>
</gene>
<dbReference type="Proteomes" id="UP001218218">
    <property type="component" value="Unassembled WGS sequence"/>
</dbReference>
<dbReference type="AlphaFoldDB" id="A0AAD6ZM43"/>
<reference evidence="2" key="1">
    <citation type="submission" date="2023-03" db="EMBL/GenBank/DDBJ databases">
        <title>Massive genome expansion in bonnet fungi (Mycena s.s.) driven by repeated elements and novel gene families across ecological guilds.</title>
        <authorList>
            <consortium name="Lawrence Berkeley National Laboratory"/>
            <person name="Harder C.B."/>
            <person name="Miyauchi S."/>
            <person name="Viragh M."/>
            <person name="Kuo A."/>
            <person name="Thoen E."/>
            <person name="Andreopoulos B."/>
            <person name="Lu D."/>
            <person name="Skrede I."/>
            <person name="Drula E."/>
            <person name="Henrissat B."/>
            <person name="Morin E."/>
            <person name="Kohler A."/>
            <person name="Barry K."/>
            <person name="LaButti K."/>
            <person name="Morin E."/>
            <person name="Salamov A."/>
            <person name="Lipzen A."/>
            <person name="Mereny Z."/>
            <person name="Hegedus B."/>
            <person name="Baldrian P."/>
            <person name="Stursova M."/>
            <person name="Weitz H."/>
            <person name="Taylor A."/>
            <person name="Grigoriev I.V."/>
            <person name="Nagy L.G."/>
            <person name="Martin F."/>
            <person name="Kauserud H."/>
        </authorList>
    </citation>
    <scope>NUCLEOTIDE SEQUENCE</scope>
    <source>
        <strain evidence="2">CBHHK002</strain>
    </source>
</reference>
<feature type="region of interest" description="Disordered" evidence="1">
    <location>
        <begin position="516"/>
        <end position="537"/>
    </location>
</feature>
<evidence type="ECO:0000313" key="3">
    <source>
        <dbReference type="Proteomes" id="UP001218218"/>
    </source>
</evidence>
<sequence length="537" mass="59050">MAIVPSGDTVPRGVTSLTSTAICQQLPRGARNWSQWMALMTLAPNKCPPSLPPPSLQYLNPLKIKMPLFTDHNTMKIDVYQNHSKWYTICYNESHGHHFKFWDLGTTTAPPAAWVNTPPPAQNSIPPAAQSSSNHPRPARTPSTKCSSCPCPGNTQRKCCCCRTHCHTQPSSFCSVHEVVPLARTLSNTKLQILVAGLKEAATALPASHRHMSEFHHQCLTQEQEAAVCLAALTLLPSLPTPSQEACNWVFAISIALGTSPPLLIMSQPTRCVTLISWTHSTEVSTTPVQDLPSWAQMWPMIHLANFAPFLTSYIHPHPDPYYDYWNFQLGQWVSIPQVYTFYILTDEPILLLCSGMVANEANDQDDLMASFTRFVDRFLYRVELPAALSCKCQHTTTPASQHPSKNIKPKVTNSSSDELEISEVCHMVKLEPHTPPTSHLSSAPGPLFSCSHLSFPIPMTIASGSCQHLFSPSPPPITSTSHLPPLLFMSCCISSLSLLLSTPSLYNITFTTFSSSLSLSSPGSSSSNPIHFPKDK</sequence>